<feature type="compositionally biased region" description="Acidic residues" evidence="1">
    <location>
        <begin position="27"/>
        <end position="36"/>
    </location>
</feature>
<evidence type="ECO:0000313" key="2">
    <source>
        <dbReference type="EMBL" id="AKV03941.1"/>
    </source>
</evidence>
<reference evidence="2 3" key="1">
    <citation type="submission" date="2015-08" db="EMBL/GenBank/DDBJ databases">
        <authorList>
            <person name="Babu N.S."/>
            <person name="Beckwith C.J."/>
            <person name="Beseler K.G."/>
            <person name="Brison A."/>
            <person name="Carone J.V."/>
            <person name="Caskin T.P."/>
            <person name="Diamond M."/>
            <person name="Durham M.E."/>
            <person name="Foxe J.M."/>
            <person name="Go M."/>
            <person name="Henderson B.A."/>
            <person name="Jones I.B."/>
            <person name="McGettigan J.A."/>
            <person name="Micheletti S.J."/>
            <person name="Nasrallah M.E."/>
            <person name="Ortiz D."/>
            <person name="Piller C.R."/>
            <person name="Privatt S.R."/>
            <person name="Schneider S.L."/>
            <person name="Sharp S."/>
            <person name="Smith T.C."/>
            <person name="Stanton J.D."/>
            <person name="Ullery H.E."/>
            <person name="Wilson R.J."/>
            <person name="Serrano M.G."/>
            <person name="Buck G."/>
            <person name="Lee V."/>
            <person name="Wang Y."/>
            <person name="Carvalho R."/>
            <person name="Voegtly L."/>
            <person name="Shi R."/>
            <person name="Duckworth R."/>
            <person name="Johnson A."/>
            <person name="Loviza R."/>
            <person name="Walstead R."/>
            <person name="Shah Z."/>
            <person name="Kiflezghi M."/>
            <person name="Wade K."/>
            <person name="Ball S.L."/>
            <person name="Bradley K.W."/>
            <person name="Asai D.J."/>
            <person name="Bowman C.A."/>
            <person name="Russell D.A."/>
            <person name="Pope W.H."/>
            <person name="Jacobs-Sera D."/>
            <person name="Hendrix R.W."/>
            <person name="Hatfull G.F."/>
        </authorList>
    </citation>
    <scope>NUCLEOTIDE SEQUENCE [LARGE SCALE GENOMIC DNA]</scope>
    <source>
        <strain evidence="2 3">DSM 27648</strain>
    </source>
</reference>
<dbReference type="AlphaFoldDB" id="A0A0K1QDU1"/>
<protein>
    <recommendedName>
        <fullName evidence="4">Tryptophan synthase alpha chain</fullName>
    </recommendedName>
</protein>
<dbReference type="Proteomes" id="UP000064967">
    <property type="component" value="Chromosome"/>
</dbReference>
<dbReference type="PATRIC" id="fig|1391654.3.peg.10744"/>
<dbReference type="STRING" id="1391654.AKJ09_10604"/>
<sequence>MLASCVTSKIGTYWEDPPIETPTFELPDADSGDDDSGDAGEVMMCAVTTCSLPWATCDASRFPCDVNLQNDNENCGTCGNRCKGPSAGNSTWTCFEGDCAFSCTGIGFRNCDGDTENGCETSVRYDPKNCGACGRECPAGQECTEGTCYDPCIVANRPDTCNGECTNLKTDSSNCGTCGNKCDPKDPTKPALPSDMHYGCSQGTCGNAQCNSSTKRDCNNDVSDGCEVTLHTNDHCNDCNDKCPAGKTCMYNGVYYCGCADGETNCGVEGCKQLDDDPLHCGGCNRVCPGNGRPHFTPSCSLGVCGGACAEHYADCDGIVSNGCEVNTRVDNTNCGACGNACAKDQVCSEGRCLVTPCDAGPGPIAK</sequence>
<evidence type="ECO:0000256" key="1">
    <source>
        <dbReference type="SAM" id="MobiDB-lite"/>
    </source>
</evidence>
<feature type="region of interest" description="Disordered" evidence="1">
    <location>
        <begin position="14"/>
        <end position="36"/>
    </location>
</feature>
<name>A0A0K1QDU1_9BACT</name>
<evidence type="ECO:0000313" key="3">
    <source>
        <dbReference type="Proteomes" id="UP000064967"/>
    </source>
</evidence>
<proteinExistence type="predicted"/>
<dbReference type="KEGG" id="llu:AKJ09_10604"/>
<gene>
    <name evidence="2" type="ORF">AKJ09_10604</name>
</gene>
<dbReference type="EMBL" id="CP012333">
    <property type="protein sequence ID" value="AKV03941.1"/>
    <property type="molecule type" value="Genomic_DNA"/>
</dbReference>
<evidence type="ECO:0008006" key="4">
    <source>
        <dbReference type="Google" id="ProtNLM"/>
    </source>
</evidence>
<keyword evidence="3" id="KW-1185">Reference proteome</keyword>
<accession>A0A0K1QDU1</accession>
<organism evidence="2 3">
    <name type="scientific">Labilithrix luteola</name>
    <dbReference type="NCBI Taxonomy" id="1391654"/>
    <lineage>
        <taxon>Bacteria</taxon>
        <taxon>Pseudomonadati</taxon>
        <taxon>Myxococcota</taxon>
        <taxon>Polyangia</taxon>
        <taxon>Polyangiales</taxon>
        <taxon>Labilitrichaceae</taxon>
        <taxon>Labilithrix</taxon>
    </lineage>
</organism>